<gene>
    <name evidence="11" type="ORF">AIOL_003206</name>
</gene>
<evidence type="ECO:0000259" key="10">
    <source>
        <dbReference type="Pfam" id="PF02776"/>
    </source>
</evidence>
<dbReference type="FunFam" id="3.40.50.970:FF:000007">
    <property type="entry name" value="Acetolactate synthase"/>
    <property type="match status" value="1"/>
</dbReference>
<organism evidence="11 12">
    <name type="scientific">Candidatus Rhodobacter oscarellae</name>
    <dbReference type="NCBI Taxonomy" id="1675527"/>
    <lineage>
        <taxon>Bacteria</taxon>
        <taxon>Pseudomonadati</taxon>
        <taxon>Pseudomonadota</taxon>
        <taxon>Alphaproteobacteria</taxon>
        <taxon>Rhodobacterales</taxon>
        <taxon>Rhodobacter group</taxon>
        <taxon>Rhodobacter</taxon>
    </lineage>
</organism>
<dbReference type="GO" id="GO:0005948">
    <property type="term" value="C:acetolactate synthase complex"/>
    <property type="evidence" value="ECO:0007669"/>
    <property type="project" value="TreeGrafter"/>
</dbReference>
<dbReference type="Pfam" id="PF00205">
    <property type="entry name" value="TPP_enzyme_M"/>
    <property type="match status" value="1"/>
</dbReference>
<dbReference type="InterPro" id="IPR029035">
    <property type="entry name" value="DHS-like_NAD/FAD-binding_dom"/>
</dbReference>
<dbReference type="SUPFAM" id="SSF52518">
    <property type="entry name" value="Thiamin diphosphate-binding fold (THDP-binding)"/>
    <property type="match status" value="2"/>
</dbReference>
<dbReference type="GO" id="GO:0009097">
    <property type="term" value="P:isoleucine biosynthetic process"/>
    <property type="evidence" value="ECO:0007669"/>
    <property type="project" value="TreeGrafter"/>
</dbReference>
<feature type="domain" description="Thiamine pyrophosphate enzyme central" evidence="8">
    <location>
        <begin position="195"/>
        <end position="331"/>
    </location>
</feature>
<dbReference type="PROSITE" id="PS00187">
    <property type="entry name" value="TPP_ENZYMES"/>
    <property type="match status" value="1"/>
</dbReference>
<keyword evidence="4 11" id="KW-0808">Transferase</keyword>
<dbReference type="SUPFAM" id="SSF52467">
    <property type="entry name" value="DHS-like NAD/FAD-binding domain"/>
    <property type="match status" value="1"/>
</dbReference>
<dbReference type="PANTHER" id="PTHR18968">
    <property type="entry name" value="THIAMINE PYROPHOSPHATE ENZYMES"/>
    <property type="match status" value="1"/>
</dbReference>
<evidence type="ECO:0000259" key="8">
    <source>
        <dbReference type="Pfam" id="PF00205"/>
    </source>
</evidence>
<feature type="domain" description="Thiamine pyrophosphate enzyme N-terminal TPP-binding" evidence="10">
    <location>
        <begin position="5"/>
        <end position="122"/>
    </location>
</feature>
<dbReference type="GO" id="GO:0000287">
    <property type="term" value="F:magnesium ion binding"/>
    <property type="evidence" value="ECO:0007669"/>
    <property type="project" value="InterPro"/>
</dbReference>
<comment type="similarity">
    <text evidence="3 7">Belongs to the TPP enzyme family.</text>
</comment>
<dbReference type="InterPro" id="IPR045229">
    <property type="entry name" value="TPP_enz"/>
</dbReference>
<dbReference type="RefSeq" id="WP_049643862.1">
    <property type="nucleotide sequence ID" value="NZ_LFTY01000002.1"/>
</dbReference>
<dbReference type="InterPro" id="IPR029061">
    <property type="entry name" value="THDP-binding"/>
</dbReference>
<keyword evidence="5" id="KW-0479">Metal-binding</keyword>
<dbReference type="Pfam" id="PF02775">
    <property type="entry name" value="TPP_enzyme_C"/>
    <property type="match status" value="1"/>
</dbReference>
<dbReference type="EMBL" id="LFTY01000002">
    <property type="protein sequence ID" value="KMW58235.1"/>
    <property type="molecule type" value="Genomic_DNA"/>
</dbReference>
<dbReference type="GO" id="GO:0030976">
    <property type="term" value="F:thiamine pyrophosphate binding"/>
    <property type="evidence" value="ECO:0007669"/>
    <property type="project" value="InterPro"/>
</dbReference>
<dbReference type="InterPro" id="IPR012001">
    <property type="entry name" value="Thiamin_PyroP_enz_TPP-bd_dom"/>
</dbReference>
<evidence type="ECO:0000256" key="5">
    <source>
        <dbReference type="ARBA" id="ARBA00022723"/>
    </source>
</evidence>
<dbReference type="GO" id="GO:0009099">
    <property type="term" value="P:L-valine biosynthetic process"/>
    <property type="evidence" value="ECO:0007669"/>
    <property type="project" value="TreeGrafter"/>
</dbReference>
<proteinExistence type="inferred from homology"/>
<dbReference type="AlphaFoldDB" id="A0A0J9E642"/>
<comment type="caution">
    <text evidence="11">The sequence shown here is derived from an EMBL/GenBank/DDBJ whole genome shotgun (WGS) entry which is preliminary data.</text>
</comment>
<evidence type="ECO:0000256" key="6">
    <source>
        <dbReference type="ARBA" id="ARBA00023052"/>
    </source>
</evidence>
<evidence type="ECO:0000256" key="3">
    <source>
        <dbReference type="ARBA" id="ARBA00007812"/>
    </source>
</evidence>
<accession>A0A0J9E642</accession>
<reference evidence="11 12" key="1">
    <citation type="submission" date="2015-06" db="EMBL/GenBank/DDBJ databases">
        <title>Draft genome sequence of an Alphaproteobacteria species associated to the Mediterranean sponge Oscarella lobularis.</title>
        <authorList>
            <person name="Jourda C."/>
            <person name="Santini S."/>
            <person name="Claverie J.-M."/>
        </authorList>
    </citation>
    <scope>NUCLEOTIDE SEQUENCE [LARGE SCALE GENOMIC DNA]</scope>
    <source>
        <strain evidence="11">IGS</strain>
    </source>
</reference>
<dbReference type="PANTHER" id="PTHR18968:SF166">
    <property type="entry name" value="2-HYDROXYACYL-COA LYASE 2"/>
    <property type="match status" value="1"/>
</dbReference>
<evidence type="ECO:0000313" key="11">
    <source>
        <dbReference type="EMBL" id="KMW58235.1"/>
    </source>
</evidence>
<dbReference type="Gene3D" id="3.40.50.1220">
    <property type="entry name" value="TPP-binding domain"/>
    <property type="match status" value="1"/>
</dbReference>
<dbReference type="OrthoDB" id="4494979at2"/>
<evidence type="ECO:0000259" key="9">
    <source>
        <dbReference type="Pfam" id="PF02775"/>
    </source>
</evidence>
<keyword evidence="12" id="KW-1185">Reference proteome</keyword>
<dbReference type="Pfam" id="PF02776">
    <property type="entry name" value="TPP_enzyme_N"/>
    <property type="match status" value="1"/>
</dbReference>
<sequence length="561" mass="58870">MTEISGGQAVVDTLRAEGVTHVFGLIGSATMELFDALYDAEDIRFIGVRDERTGTHMADGFARASGRAGVILAGQNGPGTTNLVTGLAQAKAAFSPVVALAGMLSTEHQYRDAFQEVDQQALFAPVTKRTWSVPSAGRVAELTREAFRTAQTPRQGPVLLNLPRDVLAAQTGRAAPLPPEATRPTAGPAGDAGLIAQAAQLLGAADRPLIVAGGGIKNTRASREACALAEALNCPMVTAPGHGDAVPFGHPLNAGQMGPRGNPVASRLAREADVILALGTRLGFNSTFYSYDNLNQAARIIQVELDPQAIGRHFPVEIGLWADAPTAARQLREAVALTVQRQAMDAWVIGFQADREAHLAARDAEAVETHPTQPSGLYKALRGVLPRDAAITMDAGTLCLQATDALNYHQPGSLFTPLDFGLVGFSFAAGLGVKAAQPERPVVSLMGDGGFGMTVSELSTAVAEGLNTVTIVMNNGCWGAEKAYQRDFFNGRYIGADVPSPPFDKLAELYGAAGFRAERLSEVAPAVEAALACGKPAVVDVAVDPAALYSFRRDSFKHRGG</sequence>
<dbReference type="InterPro" id="IPR000399">
    <property type="entry name" value="TPP-bd_CS"/>
</dbReference>
<dbReference type="InterPro" id="IPR011766">
    <property type="entry name" value="TPP_enzyme_TPP-bd"/>
</dbReference>
<dbReference type="GO" id="GO:0050660">
    <property type="term" value="F:flavin adenine dinucleotide binding"/>
    <property type="evidence" value="ECO:0007669"/>
    <property type="project" value="TreeGrafter"/>
</dbReference>
<evidence type="ECO:0000313" key="12">
    <source>
        <dbReference type="Proteomes" id="UP000037178"/>
    </source>
</evidence>
<comment type="cofactor">
    <cofactor evidence="1">
        <name>Mg(2+)</name>
        <dbReference type="ChEBI" id="CHEBI:18420"/>
    </cofactor>
</comment>
<dbReference type="STRING" id="1675527.AIOL_003206"/>
<protein>
    <submittedName>
        <fullName evidence="11">Acetolactate synthase large subunit</fullName>
        <ecNumber evidence="11">2.2.1.6</ecNumber>
    </submittedName>
</protein>
<dbReference type="Proteomes" id="UP000037178">
    <property type="component" value="Unassembled WGS sequence"/>
</dbReference>
<dbReference type="CDD" id="cd07035">
    <property type="entry name" value="TPP_PYR_POX_like"/>
    <property type="match status" value="1"/>
</dbReference>
<evidence type="ECO:0000256" key="2">
    <source>
        <dbReference type="ARBA" id="ARBA00001964"/>
    </source>
</evidence>
<dbReference type="EC" id="2.2.1.6" evidence="11"/>
<evidence type="ECO:0000256" key="4">
    <source>
        <dbReference type="ARBA" id="ARBA00022679"/>
    </source>
</evidence>
<comment type="cofactor">
    <cofactor evidence="2">
        <name>thiamine diphosphate</name>
        <dbReference type="ChEBI" id="CHEBI:58937"/>
    </cofactor>
</comment>
<evidence type="ECO:0000256" key="1">
    <source>
        <dbReference type="ARBA" id="ARBA00001946"/>
    </source>
</evidence>
<name>A0A0J9E642_9RHOB</name>
<dbReference type="GO" id="GO:0003984">
    <property type="term" value="F:acetolactate synthase activity"/>
    <property type="evidence" value="ECO:0007669"/>
    <property type="project" value="UniProtKB-EC"/>
</dbReference>
<dbReference type="PATRIC" id="fig|1675527.3.peg.3350"/>
<dbReference type="Gene3D" id="3.40.50.970">
    <property type="match status" value="2"/>
</dbReference>
<dbReference type="InterPro" id="IPR012000">
    <property type="entry name" value="Thiamin_PyroP_enz_cen_dom"/>
</dbReference>
<feature type="domain" description="Thiamine pyrophosphate enzyme TPP-binding" evidence="9">
    <location>
        <begin position="394"/>
        <end position="541"/>
    </location>
</feature>
<keyword evidence="6 7" id="KW-0786">Thiamine pyrophosphate</keyword>
<evidence type="ECO:0000256" key="7">
    <source>
        <dbReference type="RuleBase" id="RU362132"/>
    </source>
</evidence>